<evidence type="ECO:0000256" key="1">
    <source>
        <dbReference type="SAM" id="MobiDB-lite"/>
    </source>
</evidence>
<dbReference type="Proteomes" id="UP001189624">
    <property type="component" value="Chromosome 3"/>
</dbReference>
<feature type="region of interest" description="Disordered" evidence="1">
    <location>
        <begin position="74"/>
        <end position="103"/>
    </location>
</feature>
<proteinExistence type="predicted"/>
<name>A0AA86VGH2_9FABA</name>
<evidence type="ECO:0000313" key="2">
    <source>
        <dbReference type="EMBL" id="CAJ1936636.1"/>
    </source>
</evidence>
<accession>A0AA86VGH2</accession>
<dbReference type="EMBL" id="OY731400">
    <property type="protein sequence ID" value="CAJ1936636.1"/>
    <property type="molecule type" value="Genomic_DNA"/>
</dbReference>
<gene>
    <name evidence="2" type="ORF">AYBTSS11_LOCUS7581</name>
</gene>
<protein>
    <submittedName>
        <fullName evidence="2">Uncharacterized protein</fullName>
    </submittedName>
</protein>
<dbReference type="Gramene" id="rna-AYBTSS11_LOCUS7581">
    <property type="protein sequence ID" value="CAJ1936636.1"/>
    <property type="gene ID" value="gene-AYBTSS11_LOCUS7581"/>
</dbReference>
<evidence type="ECO:0000313" key="3">
    <source>
        <dbReference type="Proteomes" id="UP001189624"/>
    </source>
</evidence>
<dbReference type="AlphaFoldDB" id="A0AA86VGH2"/>
<feature type="compositionally biased region" description="Basic and acidic residues" evidence="1">
    <location>
        <begin position="89"/>
        <end position="103"/>
    </location>
</feature>
<sequence length="126" mass="13483">MGKSESFGDHAIDAETVNEGIECDHVGLVTHLENGSKKRKGKGRVSLVAVTIGQDGETGNGKGDSAEVELELGDEGNDRGLMTDPDNSSQKHVESEDGWGRVGSEHAIKRKKGVVKNVKSRKVMEL</sequence>
<keyword evidence="3" id="KW-1185">Reference proteome</keyword>
<reference evidence="2" key="1">
    <citation type="submission" date="2023-10" db="EMBL/GenBank/DDBJ databases">
        <authorList>
            <person name="Domelevo Entfellner J.-B."/>
        </authorList>
    </citation>
    <scope>NUCLEOTIDE SEQUENCE</scope>
</reference>
<organism evidence="2 3">
    <name type="scientific">Sphenostylis stenocarpa</name>
    <dbReference type="NCBI Taxonomy" id="92480"/>
    <lineage>
        <taxon>Eukaryota</taxon>
        <taxon>Viridiplantae</taxon>
        <taxon>Streptophyta</taxon>
        <taxon>Embryophyta</taxon>
        <taxon>Tracheophyta</taxon>
        <taxon>Spermatophyta</taxon>
        <taxon>Magnoliopsida</taxon>
        <taxon>eudicotyledons</taxon>
        <taxon>Gunneridae</taxon>
        <taxon>Pentapetalae</taxon>
        <taxon>rosids</taxon>
        <taxon>fabids</taxon>
        <taxon>Fabales</taxon>
        <taxon>Fabaceae</taxon>
        <taxon>Papilionoideae</taxon>
        <taxon>50 kb inversion clade</taxon>
        <taxon>NPAAA clade</taxon>
        <taxon>indigoferoid/millettioid clade</taxon>
        <taxon>Phaseoleae</taxon>
        <taxon>Sphenostylis</taxon>
    </lineage>
</organism>